<accession>A0A917TXK7</accession>
<reference evidence="1" key="1">
    <citation type="journal article" date="2014" name="Int. J. Syst. Evol. Microbiol.">
        <title>Complete genome sequence of Corynebacterium casei LMG S-19264T (=DSM 44701T), isolated from a smear-ripened cheese.</title>
        <authorList>
            <consortium name="US DOE Joint Genome Institute (JGI-PGF)"/>
            <person name="Walter F."/>
            <person name="Albersmeier A."/>
            <person name="Kalinowski J."/>
            <person name="Ruckert C."/>
        </authorList>
    </citation>
    <scope>NUCLEOTIDE SEQUENCE</scope>
    <source>
        <strain evidence="1">CGMCC 1.6333</strain>
    </source>
</reference>
<proteinExistence type="predicted"/>
<dbReference type="AlphaFoldDB" id="A0A917TXK7"/>
<protein>
    <submittedName>
        <fullName evidence="1">Uncharacterized protein</fullName>
    </submittedName>
</protein>
<evidence type="ECO:0000313" key="1">
    <source>
        <dbReference type="EMBL" id="GGM43176.1"/>
    </source>
</evidence>
<comment type="caution">
    <text evidence="1">The sequence shown here is derived from an EMBL/GenBank/DDBJ whole genome shotgun (WGS) entry which is preliminary data.</text>
</comment>
<sequence length="72" mass="8472">MSRSHLSLRGLPCEAWHFNAEMMSLEYYYDLLYSYSANQLSDNEKIIIRAANIDEAVQLVRDRLAHHEMKIV</sequence>
<keyword evidence="2" id="KW-1185">Reference proteome</keyword>
<evidence type="ECO:0000313" key="2">
    <source>
        <dbReference type="Proteomes" id="UP000618460"/>
    </source>
</evidence>
<reference evidence="1" key="2">
    <citation type="submission" date="2020-09" db="EMBL/GenBank/DDBJ databases">
        <authorList>
            <person name="Sun Q."/>
            <person name="Zhou Y."/>
        </authorList>
    </citation>
    <scope>NUCLEOTIDE SEQUENCE</scope>
    <source>
        <strain evidence="1">CGMCC 1.6333</strain>
    </source>
</reference>
<gene>
    <name evidence="1" type="ORF">GCM10011351_31410</name>
</gene>
<name>A0A917TXK7_9BACI</name>
<dbReference type="EMBL" id="BMLG01000033">
    <property type="protein sequence ID" value="GGM43176.1"/>
    <property type="molecule type" value="Genomic_DNA"/>
</dbReference>
<organism evidence="1 2">
    <name type="scientific">Paraliobacillus quinghaiensis</name>
    <dbReference type="NCBI Taxonomy" id="470815"/>
    <lineage>
        <taxon>Bacteria</taxon>
        <taxon>Bacillati</taxon>
        <taxon>Bacillota</taxon>
        <taxon>Bacilli</taxon>
        <taxon>Bacillales</taxon>
        <taxon>Bacillaceae</taxon>
        <taxon>Paraliobacillus</taxon>
    </lineage>
</organism>
<dbReference type="Proteomes" id="UP000618460">
    <property type="component" value="Unassembled WGS sequence"/>
</dbReference>